<protein>
    <recommendedName>
        <fullName evidence="2">GGDEF domain-containing protein</fullName>
    </recommendedName>
</protein>
<reference evidence="3" key="1">
    <citation type="journal article" date="2021" name="Arch. Microbiol.">
        <title>Methyloradius palustris gen. nov., sp. nov., a methanol-oxidizing bacterium isolated from snow.</title>
        <authorList>
            <person name="Miyadera T."/>
            <person name="Kojima H."/>
            <person name="Fukui M."/>
        </authorList>
    </citation>
    <scope>NUCLEOTIDE SEQUENCE</scope>
    <source>
        <strain evidence="3">Zm11</strain>
    </source>
</reference>
<keyword evidence="1" id="KW-1133">Transmembrane helix</keyword>
<evidence type="ECO:0000256" key="1">
    <source>
        <dbReference type="SAM" id="Phobius"/>
    </source>
</evidence>
<keyword evidence="1" id="KW-0812">Transmembrane</keyword>
<accession>A0A8D5JYP0</accession>
<sequence>MTAIFAGLCLLGIMSYLPEASISLFSAAIILLTFWCHYFSGLRFINATAVGIILLILFNIMFNNLQFWTLFSINYFVVSGNILGSFASYIGEKQNRMLFLRERELDSERRLQHERALHDRLTGLPNRELLQDRVEQAITFASRQDQVSAGLFIDLDKFKPINDIHGHAAGDFVLQEVARRLQHVVREADTVSRLGGDEFFILAENIQTEAAAVTLANKLLQQLQLPFKVSNEITIDDVSASIGICMFPYKNVTAVDVVRRADHAMYDVKNAGKSGVSVAKII</sequence>
<evidence type="ECO:0000313" key="3">
    <source>
        <dbReference type="EMBL" id="BCM24897.1"/>
    </source>
</evidence>
<dbReference type="Proteomes" id="UP000826722">
    <property type="component" value="Chromosome"/>
</dbReference>
<dbReference type="Pfam" id="PF00990">
    <property type="entry name" value="GGDEF"/>
    <property type="match status" value="1"/>
</dbReference>
<feature type="domain" description="GGDEF" evidence="2">
    <location>
        <begin position="146"/>
        <end position="281"/>
    </location>
</feature>
<dbReference type="GO" id="GO:0003824">
    <property type="term" value="F:catalytic activity"/>
    <property type="evidence" value="ECO:0007669"/>
    <property type="project" value="UniProtKB-ARBA"/>
</dbReference>
<dbReference type="Gene3D" id="3.30.70.270">
    <property type="match status" value="1"/>
</dbReference>
<dbReference type="SMART" id="SM00267">
    <property type="entry name" value="GGDEF"/>
    <property type="match status" value="1"/>
</dbReference>
<dbReference type="PROSITE" id="PS50887">
    <property type="entry name" value="GGDEF"/>
    <property type="match status" value="1"/>
</dbReference>
<proteinExistence type="predicted"/>
<dbReference type="KEGG" id="mpau:ZMTM_11560"/>
<evidence type="ECO:0000259" key="2">
    <source>
        <dbReference type="PROSITE" id="PS50887"/>
    </source>
</evidence>
<dbReference type="NCBIfam" id="TIGR00254">
    <property type="entry name" value="GGDEF"/>
    <property type="match status" value="1"/>
</dbReference>
<dbReference type="SUPFAM" id="SSF55073">
    <property type="entry name" value="Nucleotide cyclase"/>
    <property type="match status" value="1"/>
</dbReference>
<dbReference type="PANTHER" id="PTHR46663:SF2">
    <property type="entry name" value="GGDEF DOMAIN-CONTAINING PROTEIN"/>
    <property type="match status" value="1"/>
</dbReference>
<dbReference type="AlphaFoldDB" id="A0A8D5JYP0"/>
<organism evidence="3 4">
    <name type="scientific">Methyloradius palustris</name>
    <dbReference type="NCBI Taxonomy" id="2778876"/>
    <lineage>
        <taxon>Bacteria</taxon>
        <taxon>Pseudomonadati</taxon>
        <taxon>Pseudomonadota</taxon>
        <taxon>Betaproteobacteria</taxon>
        <taxon>Nitrosomonadales</taxon>
        <taxon>Methylophilaceae</taxon>
        <taxon>Methyloradius</taxon>
    </lineage>
</organism>
<dbReference type="PANTHER" id="PTHR46663">
    <property type="entry name" value="DIGUANYLATE CYCLASE DGCT-RELATED"/>
    <property type="match status" value="1"/>
</dbReference>
<dbReference type="InterPro" id="IPR043128">
    <property type="entry name" value="Rev_trsase/Diguanyl_cyclase"/>
</dbReference>
<dbReference type="EMBL" id="AP024110">
    <property type="protein sequence ID" value="BCM24897.1"/>
    <property type="molecule type" value="Genomic_DNA"/>
</dbReference>
<keyword evidence="4" id="KW-1185">Reference proteome</keyword>
<dbReference type="InterPro" id="IPR000160">
    <property type="entry name" value="GGDEF_dom"/>
</dbReference>
<dbReference type="InterPro" id="IPR029787">
    <property type="entry name" value="Nucleotide_cyclase"/>
</dbReference>
<evidence type="ECO:0000313" key="4">
    <source>
        <dbReference type="Proteomes" id="UP000826722"/>
    </source>
</evidence>
<dbReference type="FunFam" id="3.30.70.270:FF:000001">
    <property type="entry name" value="Diguanylate cyclase domain protein"/>
    <property type="match status" value="1"/>
</dbReference>
<name>A0A8D5JYP0_9PROT</name>
<gene>
    <name evidence="3" type="ORF">ZMTM_11560</name>
</gene>
<dbReference type="InterPro" id="IPR052163">
    <property type="entry name" value="DGC-Regulatory_Protein"/>
</dbReference>
<dbReference type="CDD" id="cd01949">
    <property type="entry name" value="GGDEF"/>
    <property type="match status" value="1"/>
</dbReference>
<feature type="transmembrane region" description="Helical" evidence="1">
    <location>
        <begin position="68"/>
        <end position="91"/>
    </location>
</feature>
<feature type="transmembrane region" description="Helical" evidence="1">
    <location>
        <begin position="44"/>
        <end position="62"/>
    </location>
</feature>
<keyword evidence="1" id="KW-0472">Membrane</keyword>